<dbReference type="Proteomes" id="UP000265742">
    <property type="component" value="Unassembled WGS sequence"/>
</dbReference>
<dbReference type="AlphaFoldDB" id="A0A3A1U7G8"/>
<keyword evidence="3" id="KW-0479">Metal-binding</keyword>
<keyword evidence="5" id="KW-0862">Zinc</keyword>
<dbReference type="Pfam" id="PF00962">
    <property type="entry name" value="A_deaminase"/>
    <property type="match status" value="1"/>
</dbReference>
<evidence type="ECO:0000256" key="3">
    <source>
        <dbReference type="ARBA" id="ARBA00022723"/>
    </source>
</evidence>
<sequence>MRRVLSLDDYLRLLPKTELHCHFVSTMSAGMLIAQAERHGVPLATTDPAALFDYRDLADFLVAFEAAHQVLRTPDELAAVAYDGVRAAAAAGALRYREYFVNPQSFAEVGLGYRPLMDGVIEGLRRAEADFGVGFSVIVAIRKDVTPQQAVELVRLVADEPYPEVVGIGADYLTAEGTEDPARFADAYALAKRLGYATTIHAGETPNAGPEDVRAALDVLHVDRIDHGYRVVDDPDLLARVVDEQVPFDATPISTTICSGWELGPDHRLARLIASGANVNISTDDAVFFRTDLGREYRERLVALGVDAATARRLALSGVEAAFCSPDAKAALRARFQGELLALDAALEPSTA</sequence>
<dbReference type="PANTHER" id="PTHR43114">
    <property type="entry name" value="ADENINE DEAMINASE"/>
    <property type="match status" value="1"/>
</dbReference>
<keyword evidence="4 7" id="KW-0378">Hydrolase</keyword>
<evidence type="ECO:0000256" key="4">
    <source>
        <dbReference type="ARBA" id="ARBA00022801"/>
    </source>
</evidence>
<reference evidence="8" key="1">
    <citation type="submission" date="2018-09" db="EMBL/GenBank/DDBJ databases">
        <authorList>
            <person name="Kim I."/>
        </authorList>
    </citation>
    <scope>NUCLEOTIDE SEQUENCE [LARGE SCALE GENOMIC DNA]</scope>
    <source>
        <strain evidence="8">DD4a</strain>
    </source>
</reference>
<name>A0A3A1U7G8_9MICO</name>
<evidence type="ECO:0000256" key="2">
    <source>
        <dbReference type="ARBA" id="ARBA00006676"/>
    </source>
</evidence>
<evidence type="ECO:0000313" key="7">
    <source>
        <dbReference type="EMBL" id="RIX30988.1"/>
    </source>
</evidence>
<feature type="domain" description="Adenosine deaminase" evidence="6">
    <location>
        <begin position="15"/>
        <end position="335"/>
    </location>
</feature>
<dbReference type="InterPro" id="IPR001365">
    <property type="entry name" value="A_deaminase_dom"/>
</dbReference>
<dbReference type="Gene3D" id="3.20.20.140">
    <property type="entry name" value="Metal-dependent hydrolases"/>
    <property type="match status" value="1"/>
</dbReference>
<dbReference type="InterPro" id="IPR006330">
    <property type="entry name" value="Ado/ade_deaminase"/>
</dbReference>
<organism evidence="7 8">
    <name type="scientific">Amnibacterium setariae</name>
    <dbReference type="NCBI Taxonomy" id="2306585"/>
    <lineage>
        <taxon>Bacteria</taxon>
        <taxon>Bacillati</taxon>
        <taxon>Actinomycetota</taxon>
        <taxon>Actinomycetes</taxon>
        <taxon>Micrococcales</taxon>
        <taxon>Microbacteriaceae</taxon>
        <taxon>Amnibacterium</taxon>
    </lineage>
</organism>
<dbReference type="SUPFAM" id="SSF51556">
    <property type="entry name" value="Metallo-dependent hydrolases"/>
    <property type="match status" value="1"/>
</dbReference>
<comment type="cofactor">
    <cofactor evidence="1">
        <name>Zn(2+)</name>
        <dbReference type="ChEBI" id="CHEBI:29105"/>
    </cofactor>
</comment>
<protein>
    <submittedName>
        <fullName evidence="7">Adenosine deaminase</fullName>
        <ecNumber evidence="7">3.5.4.4</ecNumber>
    </submittedName>
</protein>
<dbReference type="GO" id="GO:0046872">
    <property type="term" value="F:metal ion binding"/>
    <property type="evidence" value="ECO:0007669"/>
    <property type="project" value="UniProtKB-KW"/>
</dbReference>
<accession>A0A3A1U7G8</accession>
<dbReference type="PANTHER" id="PTHR43114:SF6">
    <property type="entry name" value="ADENINE DEAMINASE"/>
    <property type="match status" value="1"/>
</dbReference>
<comment type="caution">
    <text evidence="7">The sequence shown here is derived from an EMBL/GenBank/DDBJ whole genome shotgun (WGS) entry which is preliminary data.</text>
</comment>
<dbReference type="GO" id="GO:0019239">
    <property type="term" value="F:deaminase activity"/>
    <property type="evidence" value="ECO:0007669"/>
    <property type="project" value="InterPro"/>
</dbReference>
<keyword evidence="8" id="KW-1185">Reference proteome</keyword>
<gene>
    <name evidence="7" type="primary">add</name>
    <name evidence="7" type="ORF">D1781_06320</name>
</gene>
<comment type="similarity">
    <text evidence="2">Belongs to the metallo-dependent hydrolases superfamily. Adenosine and AMP deaminases family.</text>
</comment>
<evidence type="ECO:0000256" key="1">
    <source>
        <dbReference type="ARBA" id="ARBA00001947"/>
    </source>
</evidence>
<evidence type="ECO:0000313" key="8">
    <source>
        <dbReference type="Proteomes" id="UP000265742"/>
    </source>
</evidence>
<proteinExistence type="inferred from homology"/>
<dbReference type="NCBIfam" id="TIGR01430">
    <property type="entry name" value="aden_deam"/>
    <property type="match status" value="1"/>
</dbReference>
<dbReference type="EMBL" id="QXTG01000001">
    <property type="protein sequence ID" value="RIX30988.1"/>
    <property type="molecule type" value="Genomic_DNA"/>
</dbReference>
<evidence type="ECO:0000256" key="5">
    <source>
        <dbReference type="ARBA" id="ARBA00022833"/>
    </source>
</evidence>
<dbReference type="GO" id="GO:0016814">
    <property type="term" value="F:hydrolase activity, acting on carbon-nitrogen (but not peptide) bonds, in cyclic amidines"/>
    <property type="evidence" value="ECO:0007669"/>
    <property type="project" value="UniProtKB-ARBA"/>
</dbReference>
<dbReference type="EC" id="3.5.4.4" evidence="7"/>
<dbReference type="InterPro" id="IPR032466">
    <property type="entry name" value="Metal_Hydrolase"/>
</dbReference>
<evidence type="ECO:0000259" key="6">
    <source>
        <dbReference type="Pfam" id="PF00962"/>
    </source>
</evidence>